<comment type="caution">
    <text evidence="2">The sequence shown here is derived from an EMBL/GenBank/DDBJ whole genome shotgun (WGS) entry which is preliminary data.</text>
</comment>
<gene>
    <name evidence="2" type="ORF">ACFQ0I_05580</name>
</gene>
<dbReference type="CDD" id="cd00093">
    <property type="entry name" value="HTH_XRE"/>
    <property type="match status" value="1"/>
</dbReference>
<protein>
    <submittedName>
        <fullName evidence="2">Helix-turn-helix transcriptional regulator</fullName>
    </submittedName>
</protein>
<organism evidence="2 3">
    <name type="scientific">Mariniflexile aquimaris</name>
    <dbReference type="NCBI Taxonomy" id="881009"/>
    <lineage>
        <taxon>Bacteria</taxon>
        <taxon>Pseudomonadati</taxon>
        <taxon>Bacteroidota</taxon>
        <taxon>Flavobacteriia</taxon>
        <taxon>Flavobacteriales</taxon>
        <taxon>Flavobacteriaceae</taxon>
        <taxon>Mariniflexile</taxon>
    </lineage>
</organism>
<feature type="domain" description="HTH cro/C1-type" evidence="1">
    <location>
        <begin position="9"/>
        <end position="63"/>
    </location>
</feature>
<dbReference type="SUPFAM" id="SSF47413">
    <property type="entry name" value="lambda repressor-like DNA-binding domains"/>
    <property type="match status" value="1"/>
</dbReference>
<keyword evidence="3" id="KW-1185">Reference proteome</keyword>
<name>A0ABW3BQ47_9FLAO</name>
<dbReference type="RefSeq" id="WP_379940210.1">
    <property type="nucleotide sequence ID" value="NZ_JBHTIB010000008.1"/>
</dbReference>
<dbReference type="EMBL" id="JBHTIB010000008">
    <property type="protein sequence ID" value="MFD0835225.1"/>
    <property type="molecule type" value="Genomic_DNA"/>
</dbReference>
<accession>A0ABW3BQ47</accession>
<dbReference type="Pfam" id="PF01381">
    <property type="entry name" value="HTH_3"/>
    <property type="match status" value="1"/>
</dbReference>
<proteinExistence type="predicted"/>
<dbReference type="InterPro" id="IPR001387">
    <property type="entry name" value="Cro/C1-type_HTH"/>
</dbReference>
<dbReference type="InterPro" id="IPR010982">
    <property type="entry name" value="Lambda_DNA-bd_dom_sf"/>
</dbReference>
<dbReference type="PROSITE" id="PS50943">
    <property type="entry name" value="HTH_CROC1"/>
    <property type="match status" value="1"/>
</dbReference>
<dbReference type="Proteomes" id="UP001597011">
    <property type="component" value="Unassembled WGS sequence"/>
</dbReference>
<evidence type="ECO:0000313" key="2">
    <source>
        <dbReference type="EMBL" id="MFD0835225.1"/>
    </source>
</evidence>
<evidence type="ECO:0000259" key="1">
    <source>
        <dbReference type="PROSITE" id="PS50943"/>
    </source>
</evidence>
<dbReference type="Gene3D" id="1.10.260.40">
    <property type="entry name" value="lambda repressor-like DNA-binding domains"/>
    <property type="match status" value="1"/>
</dbReference>
<reference evidence="3" key="1">
    <citation type="journal article" date="2019" name="Int. J. Syst. Evol. Microbiol.">
        <title>The Global Catalogue of Microorganisms (GCM) 10K type strain sequencing project: providing services to taxonomists for standard genome sequencing and annotation.</title>
        <authorList>
            <consortium name="The Broad Institute Genomics Platform"/>
            <consortium name="The Broad Institute Genome Sequencing Center for Infectious Disease"/>
            <person name="Wu L."/>
            <person name="Ma J."/>
        </authorList>
    </citation>
    <scope>NUCLEOTIDE SEQUENCE [LARGE SCALE GENOMIC DNA]</scope>
    <source>
        <strain evidence="3">CCUG 60529</strain>
    </source>
</reference>
<sequence length="77" mass="8831">MKKNKPNKLRSLRLQKYFSQEYVAFELGISQKSYSDIENGKTELKHSTILSLARILDTTPDTICPLSNYCNCNTSIE</sequence>
<evidence type="ECO:0000313" key="3">
    <source>
        <dbReference type="Proteomes" id="UP001597011"/>
    </source>
</evidence>
<dbReference type="SMART" id="SM00530">
    <property type="entry name" value="HTH_XRE"/>
    <property type="match status" value="1"/>
</dbReference>